<dbReference type="EMBL" id="KV784360">
    <property type="protein sequence ID" value="OEU14543.1"/>
    <property type="molecule type" value="Genomic_DNA"/>
</dbReference>
<gene>
    <name evidence="9" type="ORF">FRACYDRAFT_241090</name>
</gene>
<dbReference type="OrthoDB" id="370281at2759"/>
<protein>
    <submittedName>
        <fullName evidence="9">MFS general substrate transporter</fullName>
    </submittedName>
</protein>
<feature type="transmembrane region" description="Helical" evidence="7">
    <location>
        <begin position="161"/>
        <end position="183"/>
    </location>
</feature>
<keyword evidence="2" id="KW-0813">Transport</keyword>
<feature type="transmembrane region" description="Helical" evidence="7">
    <location>
        <begin position="56"/>
        <end position="76"/>
    </location>
</feature>
<dbReference type="KEGG" id="fcy:FRACYDRAFT_241090"/>
<keyword evidence="10" id="KW-1185">Reference proteome</keyword>
<evidence type="ECO:0000256" key="2">
    <source>
        <dbReference type="ARBA" id="ARBA00022448"/>
    </source>
</evidence>
<feature type="transmembrane region" description="Helical" evidence="7">
    <location>
        <begin position="350"/>
        <end position="377"/>
    </location>
</feature>
<evidence type="ECO:0000256" key="5">
    <source>
        <dbReference type="ARBA" id="ARBA00023136"/>
    </source>
</evidence>
<feature type="transmembrane region" description="Helical" evidence="7">
    <location>
        <begin position="119"/>
        <end position="141"/>
    </location>
</feature>
<evidence type="ECO:0000313" key="9">
    <source>
        <dbReference type="EMBL" id="OEU14543.1"/>
    </source>
</evidence>
<evidence type="ECO:0000256" key="1">
    <source>
        <dbReference type="ARBA" id="ARBA00004127"/>
    </source>
</evidence>
<reference evidence="9 10" key="1">
    <citation type="submission" date="2016-09" db="EMBL/GenBank/DDBJ databases">
        <title>Extensive genetic diversity and differential bi-allelic expression allows diatom success in the polar Southern Ocean.</title>
        <authorList>
            <consortium name="DOE Joint Genome Institute"/>
            <person name="Mock T."/>
            <person name="Otillar R.P."/>
            <person name="Strauss J."/>
            <person name="Dupont C."/>
            <person name="Frickenhaus S."/>
            <person name="Maumus F."/>
            <person name="Mcmullan M."/>
            <person name="Sanges R."/>
            <person name="Schmutz J."/>
            <person name="Toseland A."/>
            <person name="Valas R."/>
            <person name="Veluchamy A."/>
            <person name="Ward B.J."/>
            <person name="Allen A."/>
            <person name="Barry K."/>
            <person name="Falciatore A."/>
            <person name="Ferrante M."/>
            <person name="Fortunato A.E."/>
            <person name="Gloeckner G."/>
            <person name="Gruber A."/>
            <person name="Hipkin R."/>
            <person name="Janech M."/>
            <person name="Kroth P."/>
            <person name="Leese F."/>
            <person name="Lindquist E."/>
            <person name="Lyon B.R."/>
            <person name="Martin J."/>
            <person name="Mayer C."/>
            <person name="Parker M."/>
            <person name="Quesneville H."/>
            <person name="Raymond J."/>
            <person name="Uhlig C."/>
            <person name="Valentin K.U."/>
            <person name="Worden A.Z."/>
            <person name="Armbrust E.V."/>
            <person name="Bowler C."/>
            <person name="Green B."/>
            <person name="Moulton V."/>
            <person name="Van Oosterhout C."/>
            <person name="Grigoriev I."/>
        </authorList>
    </citation>
    <scope>NUCLEOTIDE SEQUENCE [LARGE SCALE GENOMIC DNA]</scope>
    <source>
        <strain evidence="9 10">CCMP1102</strain>
    </source>
</reference>
<accession>A0A1E7F9M8</accession>
<feature type="domain" description="Major facilitator superfamily (MFS) profile" evidence="8">
    <location>
        <begin position="1"/>
        <end position="424"/>
    </location>
</feature>
<sequence>MSAVVGPTLIFYVLELGGNKDQYGMMLSVAFLAMFLMTGVYGKWIDSNGNKYTMPYIASFLFGIASYTIYFLAILIPPGPIAVYTLMFSRFLEGMSVAGRTLSYSWIHSMVPHDKQKTVLTILSMSRTIGTIVGPITNLLVTEINTEWHIFDVTIPVNPNNSIGLLMVGSEFVLLILTLIFLLEPPDEKNDEDAVLKDKDKKEDDEKIGFLYALGHIELWFPIFAMFCVITNFSVFITAFSPVAKHALQWNPVQISQVSAVGSAITFCGMLIAIGLSMKDTPDRLMISFGFASFAVGGSFMYYNWTENTTYWKFAAPAYVLFFSYPFIGPSCRSMYSKGIHSHPELNGSVGLMMGLMNQAVAVGGMVAPTLVAVFVLRSPDEVDADPNSKNELNIGALYVPVLSAAVVAGLTFQYYYFELPSKREEDDSTAASASESTKLLGGTKKKSSHIPRASILEISDAFSRSSEVSRRLSSFEIAGIAPNPFDTKDEKEYYNKLWKDRLEILKLNKKMEEDDIEV</sequence>
<proteinExistence type="predicted"/>
<evidence type="ECO:0000256" key="3">
    <source>
        <dbReference type="ARBA" id="ARBA00022692"/>
    </source>
</evidence>
<dbReference type="Proteomes" id="UP000095751">
    <property type="component" value="Unassembled WGS sequence"/>
</dbReference>
<dbReference type="GO" id="GO:0022857">
    <property type="term" value="F:transmembrane transporter activity"/>
    <property type="evidence" value="ECO:0007669"/>
    <property type="project" value="InterPro"/>
</dbReference>
<feature type="transmembrane region" description="Helical" evidence="7">
    <location>
        <begin position="397"/>
        <end position="418"/>
    </location>
</feature>
<dbReference type="InterPro" id="IPR011701">
    <property type="entry name" value="MFS"/>
</dbReference>
<dbReference type="InParanoid" id="A0A1E7F9M8"/>
<dbReference type="InterPro" id="IPR036259">
    <property type="entry name" value="MFS_trans_sf"/>
</dbReference>
<evidence type="ECO:0000256" key="4">
    <source>
        <dbReference type="ARBA" id="ARBA00022989"/>
    </source>
</evidence>
<dbReference type="CDD" id="cd06174">
    <property type="entry name" value="MFS"/>
    <property type="match status" value="1"/>
</dbReference>
<keyword evidence="3 7" id="KW-0812">Transmembrane</keyword>
<feature type="transmembrane region" description="Helical" evidence="7">
    <location>
        <begin position="260"/>
        <end position="278"/>
    </location>
</feature>
<dbReference type="InterPro" id="IPR051068">
    <property type="entry name" value="MFS_Domain-Containing_Protein"/>
</dbReference>
<dbReference type="SUPFAM" id="SSF103473">
    <property type="entry name" value="MFS general substrate transporter"/>
    <property type="match status" value="1"/>
</dbReference>
<comment type="subcellular location">
    <subcellularLocation>
        <location evidence="1">Endomembrane system</location>
        <topology evidence="1">Multi-pass membrane protein</topology>
    </subcellularLocation>
</comment>
<dbReference type="Pfam" id="PF07690">
    <property type="entry name" value="MFS_1"/>
    <property type="match status" value="1"/>
</dbReference>
<evidence type="ECO:0000256" key="7">
    <source>
        <dbReference type="SAM" id="Phobius"/>
    </source>
</evidence>
<keyword evidence="5 7" id="KW-0472">Membrane</keyword>
<dbReference type="InterPro" id="IPR020846">
    <property type="entry name" value="MFS_dom"/>
</dbReference>
<feature type="region of interest" description="Disordered" evidence="6">
    <location>
        <begin position="427"/>
        <end position="446"/>
    </location>
</feature>
<dbReference type="PANTHER" id="PTHR23510">
    <property type="entry name" value="INNER MEMBRANE TRANSPORT PROTEIN YAJR"/>
    <property type="match status" value="1"/>
</dbReference>
<name>A0A1E7F9M8_9STRA</name>
<feature type="transmembrane region" description="Helical" evidence="7">
    <location>
        <begin position="311"/>
        <end position="329"/>
    </location>
</feature>
<keyword evidence="4 7" id="KW-1133">Transmembrane helix</keyword>
<evidence type="ECO:0000256" key="6">
    <source>
        <dbReference type="SAM" id="MobiDB-lite"/>
    </source>
</evidence>
<feature type="transmembrane region" description="Helical" evidence="7">
    <location>
        <begin position="219"/>
        <end position="240"/>
    </location>
</feature>
<feature type="transmembrane region" description="Helical" evidence="7">
    <location>
        <begin position="285"/>
        <end position="305"/>
    </location>
</feature>
<dbReference type="Gene3D" id="1.20.1250.20">
    <property type="entry name" value="MFS general substrate transporter like domains"/>
    <property type="match status" value="1"/>
</dbReference>
<feature type="transmembrane region" description="Helical" evidence="7">
    <location>
        <begin position="23"/>
        <end position="44"/>
    </location>
</feature>
<dbReference type="GO" id="GO:0012505">
    <property type="term" value="C:endomembrane system"/>
    <property type="evidence" value="ECO:0007669"/>
    <property type="project" value="UniProtKB-SubCell"/>
</dbReference>
<organism evidence="9 10">
    <name type="scientific">Fragilariopsis cylindrus CCMP1102</name>
    <dbReference type="NCBI Taxonomy" id="635003"/>
    <lineage>
        <taxon>Eukaryota</taxon>
        <taxon>Sar</taxon>
        <taxon>Stramenopiles</taxon>
        <taxon>Ochrophyta</taxon>
        <taxon>Bacillariophyta</taxon>
        <taxon>Bacillariophyceae</taxon>
        <taxon>Bacillariophycidae</taxon>
        <taxon>Bacillariales</taxon>
        <taxon>Bacillariaceae</taxon>
        <taxon>Fragilariopsis</taxon>
    </lineage>
</organism>
<evidence type="ECO:0000313" key="10">
    <source>
        <dbReference type="Proteomes" id="UP000095751"/>
    </source>
</evidence>
<dbReference type="AlphaFoldDB" id="A0A1E7F9M8"/>
<dbReference type="PROSITE" id="PS50850">
    <property type="entry name" value="MFS"/>
    <property type="match status" value="1"/>
</dbReference>
<dbReference type="PANTHER" id="PTHR23510:SF3">
    <property type="entry name" value="MAJOR FACILITATOR SUPERFAMILY DOMAIN-CONTAINING PROTEIN 8"/>
    <property type="match status" value="1"/>
</dbReference>
<evidence type="ECO:0000259" key="8">
    <source>
        <dbReference type="PROSITE" id="PS50850"/>
    </source>
</evidence>